<comment type="caution">
    <text evidence="1">The sequence shown here is derived from an EMBL/GenBank/DDBJ whole genome shotgun (WGS) entry which is preliminary data.</text>
</comment>
<proteinExistence type="predicted"/>
<dbReference type="Gene3D" id="3.40.50.2300">
    <property type="match status" value="1"/>
</dbReference>
<organism evidence="1">
    <name type="scientific">Escherichia coli</name>
    <dbReference type="NCBI Taxonomy" id="562"/>
    <lineage>
        <taxon>Bacteria</taxon>
        <taxon>Pseudomonadati</taxon>
        <taxon>Pseudomonadota</taxon>
        <taxon>Gammaproteobacteria</taxon>
        <taxon>Enterobacterales</taxon>
        <taxon>Enterobacteriaceae</taxon>
        <taxon>Escherichia</taxon>
    </lineage>
</organism>
<accession>A0A6D1AD69</accession>
<dbReference type="EMBL" id="JAAHTE010000113">
    <property type="protein sequence ID" value="NEU02670.1"/>
    <property type="molecule type" value="Genomic_DNA"/>
</dbReference>
<evidence type="ECO:0000313" key="1">
    <source>
        <dbReference type="EMBL" id="NEU02670.1"/>
    </source>
</evidence>
<reference evidence="1" key="1">
    <citation type="submission" date="2020-02" db="EMBL/GenBank/DDBJ databases">
        <title>Investigating the Use of Bacteriophages as New Decolonization Strategy for Intestinal Carriage of CTX-M-15-producing ST131 Escherichia coli: an In Vitro Continuous Culture System Model.</title>
        <authorList>
            <person name="Bernasconi O.J."/>
            <person name="Campos-Madueno E.I."/>
            <person name="Dona V."/>
            <person name="Perreten V."/>
            <person name="Carattoli A."/>
            <person name="Endimiani A."/>
        </authorList>
    </citation>
    <scope>NUCLEOTIDE SEQUENCE</scope>
    <source>
        <strain evidence="1">4901.28</strain>
    </source>
</reference>
<gene>
    <name evidence="1" type="ORF">G3563_26375</name>
</gene>
<feature type="non-terminal residue" evidence="1">
    <location>
        <position position="78"/>
    </location>
</feature>
<name>A0A6D1AD69_ECOLX</name>
<protein>
    <submittedName>
        <fullName evidence="1">BMP family ABC transporter substrate-binding protein</fullName>
    </submittedName>
</protein>
<dbReference type="AlphaFoldDB" id="A0A6D1AD69"/>
<sequence length="78" mass="8733">MDKVKDSIDYDKHFKISYDGNTKTITTLANIKSQDNLKLRSGLNTENAPKTAFITGGASVYDESFNQSAWEAVHKISY</sequence>